<dbReference type="EMBL" id="CAJVQC010064948">
    <property type="protein sequence ID" value="CAG8805029.1"/>
    <property type="molecule type" value="Genomic_DNA"/>
</dbReference>
<dbReference type="Proteomes" id="UP000789920">
    <property type="component" value="Unassembled WGS sequence"/>
</dbReference>
<gene>
    <name evidence="1" type="ORF">RPERSI_LOCUS21843</name>
</gene>
<comment type="caution">
    <text evidence="1">The sequence shown here is derived from an EMBL/GenBank/DDBJ whole genome shotgun (WGS) entry which is preliminary data.</text>
</comment>
<keyword evidence="2" id="KW-1185">Reference proteome</keyword>
<proteinExistence type="predicted"/>
<accession>A0ACA9RS33</accession>
<feature type="non-terminal residue" evidence="1">
    <location>
        <position position="1"/>
    </location>
</feature>
<evidence type="ECO:0000313" key="1">
    <source>
        <dbReference type="EMBL" id="CAG8805029.1"/>
    </source>
</evidence>
<protein>
    <submittedName>
        <fullName evidence="1">17415_t:CDS:1</fullName>
    </submittedName>
</protein>
<organism evidence="1 2">
    <name type="scientific">Racocetra persica</name>
    <dbReference type="NCBI Taxonomy" id="160502"/>
    <lineage>
        <taxon>Eukaryota</taxon>
        <taxon>Fungi</taxon>
        <taxon>Fungi incertae sedis</taxon>
        <taxon>Mucoromycota</taxon>
        <taxon>Glomeromycotina</taxon>
        <taxon>Glomeromycetes</taxon>
        <taxon>Diversisporales</taxon>
        <taxon>Gigasporaceae</taxon>
        <taxon>Racocetra</taxon>
    </lineage>
</organism>
<evidence type="ECO:0000313" key="2">
    <source>
        <dbReference type="Proteomes" id="UP000789920"/>
    </source>
</evidence>
<name>A0ACA9RS33_9GLOM</name>
<sequence length="303" mass="34005">EFAKQGGEDLINKLLDRQEQLKDSGPQGENNQKDDPIQPDRAVATTEIADKLTETGVKTSELSNDYHDWQAKIKGFANSNQINNFKNNMLAAIAAKAQEKQDAEQMDDKVYEKNRDQIKADKRRAAAADAEAYRRDTALPSLAKIMTKNEITENELDAATQTQYENLKNGEIIEPDAIIAAEKLITEKISQQGASKKLNHLLTQAKKALKSGQKAQVETALKELVAFTIADNVYWQQAYEAQPEAKSLLSQLQNYSGQNNTQNPTPGFFRPQALIPLFLILVLLGGIIFLIIRRRQRQKKLKK</sequence>
<reference evidence="1" key="1">
    <citation type="submission" date="2021-06" db="EMBL/GenBank/DDBJ databases">
        <authorList>
            <person name="Kallberg Y."/>
            <person name="Tangrot J."/>
            <person name="Rosling A."/>
        </authorList>
    </citation>
    <scope>NUCLEOTIDE SEQUENCE</scope>
    <source>
        <strain evidence="1">MA461A</strain>
    </source>
</reference>